<accession>A0ABY1N930</accession>
<dbReference type="Pfam" id="PF13189">
    <property type="entry name" value="Cytidylate_kin2"/>
    <property type="match status" value="1"/>
</dbReference>
<dbReference type="InterPro" id="IPR027417">
    <property type="entry name" value="P-loop_NTPase"/>
</dbReference>
<reference evidence="1 2" key="1">
    <citation type="submission" date="2017-05" db="EMBL/GenBank/DDBJ databases">
        <authorList>
            <person name="Varghese N."/>
            <person name="Submissions S."/>
        </authorList>
    </citation>
    <scope>NUCLEOTIDE SEQUENCE [LARGE SCALE GENOMIC DNA]</scope>
    <source>
        <strain evidence="1 2">DSM 15522</strain>
    </source>
</reference>
<dbReference type="Gene3D" id="3.40.50.300">
    <property type="entry name" value="P-loop containing nucleotide triphosphate hydrolases"/>
    <property type="match status" value="1"/>
</dbReference>
<keyword evidence="1" id="KW-0808">Transferase</keyword>
<name>A0ABY1N930_9BACT</name>
<keyword evidence="2" id="KW-1185">Reference proteome</keyword>
<evidence type="ECO:0000313" key="2">
    <source>
        <dbReference type="Proteomes" id="UP001157911"/>
    </source>
</evidence>
<dbReference type="Proteomes" id="UP001157911">
    <property type="component" value="Unassembled WGS sequence"/>
</dbReference>
<comment type="caution">
    <text evidence="1">The sequence shown here is derived from an EMBL/GenBank/DDBJ whole genome shotgun (WGS) entry which is preliminary data.</text>
</comment>
<sequence>MRRIDDALDLLYEDEELALCCDDVLPKIEEFLIKLDNILPTWADNDFFVEIIDKIRKELLGNPDYRQKLLEGKMGVVTVTFELGSSGLEIAKKIAERLGYRFVYSEILSDVASRLGVPERKIEDFDEFKYVPSKLSFFDFFQLDKSFIDFGAIFGEKTKEITFEQFREALAKSVTAFAVSNNVVIVGHAAACILKEYPNSLHIKVEAPFADRVKVYAEKEGIPYPEAEKRLKKIDEKEKEFYKDICGEDVTAIDMFHLKLNTSKLPVDTCVEISLKAFDLVVEE</sequence>
<evidence type="ECO:0000313" key="1">
    <source>
        <dbReference type="EMBL" id="SMP03753.1"/>
    </source>
</evidence>
<protein>
    <submittedName>
        <fullName evidence="1">Cytidylate kinase</fullName>
    </submittedName>
</protein>
<proteinExistence type="predicted"/>
<dbReference type="RefSeq" id="WP_283399656.1">
    <property type="nucleotide sequence ID" value="NZ_FXUB01000001.1"/>
</dbReference>
<keyword evidence="1" id="KW-0418">Kinase</keyword>
<gene>
    <name evidence="1" type="ORF">SAMN06265339_0145</name>
</gene>
<organism evidence="1 2">
    <name type="scientific">Desulfurobacterium pacificum</name>
    <dbReference type="NCBI Taxonomy" id="240166"/>
    <lineage>
        <taxon>Bacteria</taxon>
        <taxon>Pseudomonadati</taxon>
        <taxon>Aquificota</taxon>
        <taxon>Aquificia</taxon>
        <taxon>Desulfurobacteriales</taxon>
        <taxon>Desulfurobacteriaceae</taxon>
        <taxon>Desulfurobacterium</taxon>
    </lineage>
</organism>
<dbReference type="EMBL" id="FXUB01000001">
    <property type="protein sequence ID" value="SMP03753.1"/>
    <property type="molecule type" value="Genomic_DNA"/>
</dbReference>
<dbReference type="GO" id="GO:0016301">
    <property type="term" value="F:kinase activity"/>
    <property type="evidence" value="ECO:0007669"/>
    <property type="project" value="UniProtKB-KW"/>
</dbReference>